<feature type="transmembrane region" description="Helical" evidence="1">
    <location>
        <begin position="95"/>
        <end position="113"/>
    </location>
</feature>
<feature type="transmembrane region" description="Helical" evidence="1">
    <location>
        <begin position="70"/>
        <end position="88"/>
    </location>
</feature>
<reference evidence="2 3" key="1">
    <citation type="submission" date="2020-09" db="EMBL/GenBank/DDBJ databases">
        <title>Paenibacillus sp. strain PR3 16S rRNA gene Genome sequencing and assembly.</title>
        <authorList>
            <person name="Kim J."/>
        </authorList>
    </citation>
    <scope>NUCLEOTIDE SEQUENCE [LARGE SCALE GENOMIC DNA]</scope>
    <source>
        <strain evidence="2 3">PR3</strain>
    </source>
</reference>
<dbReference type="EMBL" id="JACXZA010000009">
    <property type="protein sequence ID" value="MBD3922536.1"/>
    <property type="molecule type" value="Genomic_DNA"/>
</dbReference>
<accession>A0ABR8N5L2</accession>
<evidence type="ECO:0000256" key="1">
    <source>
        <dbReference type="SAM" id="Phobius"/>
    </source>
</evidence>
<evidence type="ECO:0000313" key="2">
    <source>
        <dbReference type="EMBL" id="MBD3922536.1"/>
    </source>
</evidence>
<feature type="transmembrane region" description="Helical" evidence="1">
    <location>
        <begin position="6"/>
        <end position="23"/>
    </location>
</feature>
<dbReference type="RefSeq" id="WP_224754079.1">
    <property type="nucleotide sequence ID" value="NZ_JACXZA010000009.1"/>
</dbReference>
<organism evidence="2 3">
    <name type="scientific">Paenibacillus terricola</name>
    <dbReference type="NCBI Taxonomy" id="2763503"/>
    <lineage>
        <taxon>Bacteria</taxon>
        <taxon>Bacillati</taxon>
        <taxon>Bacillota</taxon>
        <taxon>Bacilli</taxon>
        <taxon>Bacillales</taxon>
        <taxon>Paenibacillaceae</taxon>
        <taxon>Paenibacillus</taxon>
    </lineage>
</organism>
<dbReference type="Proteomes" id="UP000609346">
    <property type="component" value="Unassembled WGS sequence"/>
</dbReference>
<feature type="transmembrane region" description="Helical" evidence="1">
    <location>
        <begin position="30"/>
        <end position="58"/>
    </location>
</feature>
<keyword evidence="1" id="KW-0472">Membrane</keyword>
<feature type="transmembrane region" description="Helical" evidence="1">
    <location>
        <begin position="195"/>
        <end position="214"/>
    </location>
</feature>
<name>A0ABR8N5L2_9BACL</name>
<keyword evidence="1" id="KW-1133">Transmembrane helix</keyword>
<feature type="transmembrane region" description="Helical" evidence="1">
    <location>
        <begin position="125"/>
        <end position="143"/>
    </location>
</feature>
<protein>
    <submittedName>
        <fullName evidence="2">Uncharacterized protein</fullName>
    </submittedName>
</protein>
<keyword evidence="1" id="KW-0812">Transmembrane</keyword>
<feature type="transmembrane region" description="Helical" evidence="1">
    <location>
        <begin position="155"/>
        <end position="175"/>
    </location>
</feature>
<gene>
    <name evidence="2" type="ORF">H8B09_27535</name>
</gene>
<feature type="transmembrane region" description="Helical" evidence="1">
    <location>
        <begin position="221"/>
        <end position="241"/>
    </location>
</feature>
<comment type="caution">
    <text evidence="2">The sequence shown here is derived from an EMBL/GenBank/DDBJ whole genome shotgun (WGS) entry which is preliminary data.</text>
</comment>
<keyword evidence="3" id="KW-1185">Reference proteome</keyword>
<sequence>MPNAVPYLILVFLSVVTMTYVFLRTRAYITLVWFLALSGLIFVFEFIVLVLFNSYTYYPELIDNPYLDSLFGALVSNFCAVPVVGITIVTFRLRFIWFIVFALFFTGVEWLFIRLGIYEHHWWRLSYTFVFMTLFFWLSRFWANQTVRGSKLFRYLSMLLFCVCLCNTVSFLMLLAGSNDFYIGWFANPTRDNVVVSFLFILGTGIILTSTIYWTTALRWIIAALAIVTAIQIVLYATGIIRIYISLWLFYPMFLVCHGLIAWLLVKSRYALNGLKQ</sequence>
<proteinExistence type="predicted"/>
<evidence type="ECO:0000313" key="3">
    <source>
        <dbReference type="Proteomes" id="UP000609346"/>
    </source>
</evidence>
<feature type="transmembrane region" description="Helical" evidence="1">
    <location>
        <begin position="247"/>
        <end position="266"/>
    </location>
</feature>